<reference evidence="1 2" key="1">
    <citation type="submission" date="2014-12" db="EMBL/GenBank/DDBJ databases">
        <title>Draft genome sequences of 10 type strains of Lactococcus.</title>
        <authorList>
            <person name="Sun Z."/>
            <person name="Zhong Z."/>
            <person name="Liu W."/>
            <person name="Zhang W."/>
            <person name="Zhang H."/>
        </authorList>
    </citation>
    <scope>NUCLEOTIDE SEQUENCE [LARGE SCALE GENOMIC DNA]</scope>
    <source>
        <strain evidence="1 2">JCM 16395</strain>
    </source>
</reference>
<sequence>MHMIKGMFSLTSFWKIHYFKNRKIKSMNCLYKLIMTILHKNKK</sequence>
<comment type="caution">
    <text evidence="1">The sequence shown here is derived from an EMBL/GenBank/DDBJ whole genome shotgun (WGS) entry which is preliminary data.</text>
</comment>
<gene>
    <name evidence="1" type="ORF">RT41_GL001920</name>
</gene>
<name>A0A2A5RK46_9LACT</name>
<protein>
    <submittedName>
        <fullName evidence="1">Uncharacterized protein</fullName>
    </submittedName>
</protein>
<accession>A0A2A5RK46</accession>
<dbReference type="Proteomes" id="UP000218181">
    <property type="component" value="Unassembled WGS sequence"/>
</dbReference>
<organism evidence="1 2">
    <name type="scientific">Lactococcus fujiensis JCM 16395</name>
    <dbReference type="NCBI Taxonomy" id="1291764"/>
    <lineage>
        <taxon>Bacteria</taxon>
        <taxon>Bacillati</taxon>
        <taxon>Bacillota</taxon>
        <taxon>Bacilli</taxon>
        <taxon>Lactobacillales</taxon>
        <taxon>Streptococcaceae</taxon>
        <taxon>Lactococcus</taxon>
    </lineage>
</organism>
<dbReference type="EMBL" id="JXJU01000008">
    <property type="protein sequence ID" value="PCR99544.1"/>
    <property type="molecule type" value="Genomic_DNA"/>
</dbReference>
<evidence type="ECO:0000313" key="2">
    <source>
        <dbReference type="Proteomes" id="UP000218181"/>
    </source>
</evidence>
<dbReference type="AlphaFoldDB" id="A0A2A5RK46"/>
<proteinExistence type="predicted"/>
<keyword evidence="2" id="KW-1185">Reference proteome</keyword>
<evidence type="ECO:0000313" key="1">
    <source>
        <dbReference type="EMBL" id="PCR99544.1"/>
    </source>
</evidence>